<dbReference type="AlphaFoldDB" id="A0A0B7FES0"/>
<protein>
    <submittedName>
        <fullName evidence="2">Uncharacterized protein</fullName>
    </submittedName>
</protein>
<keyword evidence="3" id="KW-1185">Reference proteome</keyword>
<name>A0A0B7FES0_THACB</name>
<organism evidence="2 3">
    <name type="scientific">Thanatephorus cucumeris (strain AG1-IB / isolate 7/3/14)</name>
    <name type="common">Lettuce bottom rot fungus</name>
    <name type="synonym">Rhizoctonia solani</name>
    <dbReference type="NCBI Taxonomy" id="1108050"/>
    <lineage>
        <taxon>Eukaryota</taxon>
        <taxon>Fungi</taxon>
        <taxon>Dikarya</taxon>
        <taxon>Basidiomycota</taxon>
        <taxon>Agaricomycotina</taxon>
        <taxon>Agaricomycetes</taxon>
        <taxon>Cantharellales</taxon>
        <taxon>Ceratobasidiaceae</taxon>
        <taxon>Rhizoctonia</taxon>
        <taxon>Rhizoctonia solani AG-1</taxon>
    </lineage>
</organism>
<feature type="chain" id="PRO_5002114139" evidence="1">
    <location>
        <begin position="24"/>
        <end position="166"/>
    </location>
</feature>
<evidence type="ECO:0000313" key="2">
    <source>
        <dbReference type="EMBL" id="CEL54693.1"/>
    </source>
</evidence>
<evidence type="ECO:0000313" key="3">
    <source>
        <dbReference type="Proteomes" id="UP000059188"/>
    </source>
</evidence>
<gene>
    <name evidence="2" type="ORF">RSOLAG1IB_07227</name>
</gene>
<feature type="signal peptide" evidence="1">
    <location>
        <begin position="1"/>
        <end position="23"/>
    </location>
</feature>
<dbReference type="Proteomes" id="UP000059188">
    <property type="component" value="Unassembled WGS sequence"/>
</dbReference>
<keyword evidence="1" id="KW-0732">Signal</keyword>
<accession>A0A0B7FES0</accession>
<reference evidence="2 3" key="1">
    <citation type="submission" date="2014-11" db="EMBL/GenBank/DDBJ databases">
        <authorList>
            <person name="Wibberg Daniel"/>
        </authorList>
    </citation>
    <scope>NUCLEOTIDE SEQUENCE [LARGE SCALE GENOMIC DNA]</scope>
    <source>
        <strain evidence="2">Rhizoctonia solani AG1-IB 7/3/14</strain>
    </source>
</reference>
<evidence type="ECO:0000256" key="1">
    <source>
        <dbReference type="SAM" id="SignalP"/>
    </source>
</evidence>
<dbReference type="EMBL" id="LN679117">
    <property type="protein sequence ID" value="CEL54693.1"/>
    <property type="molecule type" value="Genomic_DNA"/>
</dbReference>
<dbReference type="OrthoDB" id="10391768at2759"/>
<sequence>MKFFAATQLWLLFTLCLDPPGETPESDLTTLLAHLEQCSALQVDKLDTDQAKDKLGKQIEELEAEINWVEGPPKIYGLRVLECVMQCRGTLAPDERWSTIDNELASTPSCLRGLGSFTPLHMRQPRAFISYGEPEVDREHVSIALESQEGYELQEVRSGETSQANI</sequence>
<proteinExistence type="predicted"/>